<keyword evidence="1" id="KW-0472">Membrane</keyword>
<dbReference type="SUPFAM" id="SSF52833">
    <property type="entry name" value="Thioredoxin-like"/>
    <property type="match status" value="1"/>
</dbReference>
<keyword evidence="1" id="KW-1133">Transmembrane helix</keyword>
<reference evidence="3 4" key="1">
    <citation type="journal article" date="2015" name="Nature">
        <title>rRNA introns, odd ribosomes, and small enigmatic genomes across a large radiation of phyla.</title>
        <authorList>
            <person name="Brown C.T."/>
            <person name="Hug L.A."/>
            <person name="Thomas B.C."/>
            <person name="Sharon I."/>
            <person name="Castelle C.J."/>
            <person name="Singh A."/>
            <person name="Wilkins M.J."/>
            <person name="Williams K.H."/>
            <person name="Banfield J.F."/>
        </authorList>
    </citation>
    <scope>NUCLEOTIDE SEQUENCE [LARGE SCALE GENOMIC DNA]</scope>
</reference>
<dbReference type="InterPro" id="IPR012336">
    <property type="entry name" value="Thioredoxin-like_fold"/>
</dbReference>
<comment type="caution">
    <text evidence="3">The sequence shown here is derived from an EMBL/GenBank/DDBJ whole genome shotgun (WGS) entry which is preliminary data.</text>
</comment>
<dbReference type="EMBL" id="LCAW01000004">
    <property type="protein sequence ID" value="KKR99627.1"/>
    <property type="molecule type" value="Genomic_DNA"/>
</dbReference>
<feature type="transmembrane region" description="Helical" evidence="1">
    <location>
        <begin position="6"/>
        <end position="24"/>
    </location>
</feature>
<sequence>MKNLVIGFFLIIAIIFLIMLFSITSGNKIEFTNLPNLTQTPGQPTISSDNPIVGAENPKVIIVEFGDFANQTSISVAKSLNTLLEKYPDDLAIVWKDFPNTSLNPQAQAAAVAARCAQNQNAFWEFQKLLIVNSDILSSDLYPAIANDLDIWQWFYKRCLTKENTLSLVQDDLDEAYELSLPAAPSIFVNGQQYSGYLSSQELEQIIKSALNDYE</sequence>
<dbReference type="AlphaFoldDB" id="A0A0G0YH18"/>
<gene>
    <name evidence="3" type="ORF">UU50_C0004G0008</name>
</gene>
<dbReference type="InterPro" id="IPR036249">
    <property type="entry name" value="Thioredoxin-like_sf"/>
</dbReference>
<proteinExistence type="predicted"/>
<keyword evidence="1" id="KW-0812">Transmembrane</keyword>
<evidence type="ECO:0000313" key="3">
    <source>
        <dbReference type="EMBL" id="KKR99627.1"/>
    </source>
</evidence>
<evidence type="ECO:0000259" key="2">
    <source>
        <dbReference type="Pfam" id="PF13462"/>
    </source>
</evidence>
<feature type="domain" description="Thioredoxin-like fold" evidence="2">
    <location>
        <begin position="50"/>
        <end position="208"/>
    </location>
</feature>
<dbReference type="Gene3D" id="3.40.30.10">
    <property type="entry name" value="Glutaredoxin"/>
    <property type="match status" value="1"/>
</dbReference>
<evidence type="ECO:0000313" key="4">
    <source>
        <dbReference type="Proteomes" id="UP000033930"/>
    </source>
</evidence>
<name>A0A0G0YH18_9BACT</name>
<dbReference type="Pfam" id="PF13462">
    <property type="entry name" value="Thioredoxin_4"/>
    <property type="match status" value="1"/>
</dbReference>
<accession>A0A0G0YH18</accession>
<protein>
    <submittedName>
        <fullName evidence="3">DSBA oxidoreductase</fullName>
    </submittedName>
</protein>
<organism evidence="3 4">
    <name type="scientific">Candidatus Uhrbacteria bacterium GW2011_GWC1_41_20</name>
    <dbReference type="NCBI Taxonomy" id="1618983"/>
    <lineage>
        <taxon>Bacteria</taxon>
        <taxon>Candidatus Uhriibacteriota</taxon>
    </lineage>
</organism>
<dbReference type="Proteomes" id="UP000033930">
    <property type="component" value="Unassembled WGS sequence"/>
</dbReference>
<evidence type="ECO:0000256" key="1">
    <source>
        <dbReference type="SAM" id="Phobius"/>
    </source>
</evidence>